<feature type="region of interest" description="Disordered" evidence="1">
    <location>
        <begin position="255"/>
        <end position="312"/>
    </location>
</feature>
<name>A0ABM1ELF1_PRICU</name>
<evidence type="ECO:0000256" key="1">
    <source>
        <dbReference type="SAM" id="MobiDB-lite"/>
    </source>
</evidence>
<dbReference type="RefSeq" id="XP_014673022.1">
    <property type="nucleotide sequence ID" value="XM_014817536.1"/>
</dbReference>
<evidence type="ECO:0000313" key="4">
    <source>
        <dbReference type="RefSeq" id="XP_014673022.1"/>
    </source>
</evidence>
<dbReference type="InterPro" id="IPR039353">
    <property type="entry name" value="TF_Adf1"/>
</dbReference>
<gene>
    <name evidence="4" type="primary">LOC106813400</name>
</gene>
<feature type="domain" description="MADF" evidence="2">
    <location>
        <begin position="49"/>
        <end position="137"/>
    </location>
</feature>
<feature type="region of interest" description="Disordered" evidence="1">
    <location>
        <begin position="1"/>
        <end position="26"/>
    </location>
</feature>
<dbReference type="PROSITE" id="PS51029">
    <property type="entry name" value="MADF"/>
    <property type="match status" value="1"/>
</dbReference>
<dbReference type="Proteomes" id="UP000695022">
    <property type="component" value="Unplaced"/>
</dbReference>
<evidence type="ECO:0000313" key="3">
    <source>
        <dbReference type="Proteomes" id="UP000695022"/>
    </source>
</evidence>
<evidence type="ECO:0000259" key="2">
    <source>
        <dbReference type="PROSITE" id="PS51029"/>
    </source>
</evidence>
<dbReference type="GeneID" id="106813400"/>
<accession>A0ABM1ELF1</accession>
<dbReference type="InterPro" id="IPR006578">
    <property type="entry name" value="MADF-dom"/>
</dbReference>
<proteinExistence type="predicted"/>
<dbReference type="PANTHER" id="PTHR12243:SF67">
    <property type="entry name" value="COREPRESSOR OF PANGOLIN, ISOFORM A-RELATED"/>
    <property type="match status" value="1"/>
</dbReference>
<dbReference type="SMART" id="SM00595">
    <property type="entry name" value="MADF"/>
    <property type="match status" value="1"/>
</dbReference>
<reference evidence="4" key="1">
    <citation type="submission" date="2025-08" db="UniProtKB">
        <authorList>
            <consortium name="RefSeq"/>
        </authorList>
    </citation>
    <scope>IDENTIFICATION</scope>
</reference>
<protein>
    <submittedName>
        <fullName evidence="4">Uncharacterized protein LOC106813400</fullName>
    </submittedName>
</protein>
<sequence length="312" mass="35116">MADVLDVKAEDEEEFEVDEEGDEGVQKLKEKAKRRKGRGFGGDFNWTEPFIELYEQNPCLYDVRSAGYHNRILRRSVVSNIAEELNVTEDQIYKKIKSIRAQYMREKQKLRQSEITGVPFRVWRFMDQLAFLDSHMIPRANRSSLPLSFEDIEVDAPAEDTLDVVADGNEDEDEEAAAIAALRDIAERESPSFDHRDLAPAAAAPASFDHYDRASAAAAPASFTTTLRSIASLPMRRLAKFRIQGIVYRAQSGLLAPRPHEGPTKRWFPRPETTQRLESSEDETAGGRTPSGTSETPVVIDRSSAREIPAFV</sequence>
<feature type="compositionally biased region" description="Acidic residues" evidence="1">
    <location>
        <begin position="9"/>
        <end position="23"/>
    </location>
</feature>
<organism evidence="3 4">
    <name type="scientific">Priapulus caudatus</name>
    <name type="common">Priapulid worm</name>
    <dbReference type="NCBI Taxonomy" id="37621"/>
    <lineage>
        <taxon>Eukaryota</taxon>
        <taxon>Metazoa</taxon>
        <taxon>Ecdysozoa</taxon>
        <taxon>Scalidophora</taxon>
        <taxon>Priapulida</taxon>
        <taxon>Priapulimorpha</taxon>
        <taxon>Priapulimorphida</taxon>
        <taxon>Priapulidae</taxon>
        <taxon>Priapulus</taxon>
    </lineage>
</organism>
<dbReference type="Pfam" id="PF10545">
    <property type="entry name" value="MADF_DNA_bdg"/>
    <property type="match status" value="1"/>
</dbReference>
<dbReference type="PANTHER" id="PTHR12243">
    <property type="entry name" value="MADF DOMAIN TRANSCRIPTION FACTOR"/>
    <property type="match status" value="1"/>
</dbReference>
<keyword evidence="3" id="KW-1185">Reference proteome</keyword>